<feature type="non-terminal residue" evidence="1">
    <location>
        <position position="1"/>
    </location>
</feature>
<comment type="caution">
    <text evidence="1">The sequence shown here is derived from an EMBL/GenBank/DDBJ whole genome shotgun (WGS) entry which is preliminary data.</text>
</comment>
<proteinExistence type="predicted"/>
<dbReference type="EMBL" id="BARV01028314">
    <property type="protein sequence ID" value="GAI33140.1"/>
    <property type="molecule type" value="Genomic_DNA"/>
</dbReference>
<dbReference type="Gene3D" id="3.40.50.1220">
    <property type="entry name" value="TPP-binding domain"/>
    <property type="match status" value="1"/>
</dbReference>
<feature type="non-terminal residue" evidence="1">
    <location>
        <position position="260"/>
    </location>
</feature>
<accession>X1P268</accession>
<dbReference type="SUPFAM" id="SSF52467">
    <property type="entry name" value="DHS-like NAD/FAD-binding domain"/>
    <property type="match status" value="1"/>
</dbReference>
<reference evidence="1" key="1">
    <citation type="journal article" date="2014" name="Front. Microbiol.">
        <title>High frequency of phylogenetically diverse reductive dehalogenase-homologous genes in deep subseafloor sedimentary metagenomes.</title>
        <authorList>
            <person name="Kawai M."/>
            <person name="Futagami T."/>
            <person name="Toyoda A."/>
            <person name="Takaki Y."/>
            <person name="Nishi S."/>
            <person name="Hori S."/>
            <person name="Arai W."/>
            <person name="Tsubouchi T."/>
            <person name="Morono Y."/>
            <person name="Uchiyama I."/>
            <person name="Ito T."/>
            <person name="Fujiyama A."/>
            <person name="Inagaki F."/>
            <person name="Takami H."/>
        </authorList>
    </citation>
    <scope>NUCLEOTIDE SEQUENCE</scope>
    <source>
        <strain evidence="1">Expedition CK06-06</strain>
    </source>
</reference>
<organism evidence="1">
    <name type="scientific">marine sediment metagenome</name>
    <dbReference type="NCBI Taxonomy" id="412755"/>
    <lineage>
        <taxon>unclassified sequences</taxon>
        <taxon>metagenomes</taxon>
        <taxon>ecological metagenomes</taxon>
    </lineage>
</organism>
<evidence type="ECO:0000313" key="1">
    <source>
        <dbReference type="EMBL" id="GAI33140.1"/>
    </source>
</evidence>
<name>X1P268_9ZZZZ</name>
<gene>
    <name evidence="1" type="ORF">S06H3_45363</name>
</gene>
<dbReference type="InterPro" id="IPR029035">
    <property type="entry name" value="DHS-like_NAD/FAD-binding_dom"/>
</dbReference>
<sequence>CGAQNSFDEWLEKQSWYDTDDEYAVLFELMYDEASLRRAYVEGSLRDAHPGWGYAYLTNLLRHNVFNVVFTVNFDDLLNEACYLYSDVRPLVCAHDSAVSGMRITSARPKIIKLHGDFLFDSIKNTVRELETLESNMREKLKQFAREYGLVVVGYSGRDRSVMDVLDTLVRQDEYFKQGIYWCELEGEEKRGKRLSTLLRRDNVYLVKIAGFDELMAEISHKAGCGLPREVAEPLLVAEEKARLFTSLFMSKSKIINDDV</sequence>
<dbReference type="Pfam" id="PF13289">
    <property type="entry name" value="SIR2_2"/>
    <property type="match status" value="1"/>
</dbReference>
<dbReference type="AlphaFoldDB" id="X1P268"/>
<protein>
    <submittedName>
        <fullName evidence="1">Uncharacterized protein</fullName>
    </submittedName>
</protein>